<accession>A0A6C0Y7L5</accession>
<dbReference type="EMBL" id="CP044456">
    <property type="protein sequence ID" value="QIC71715.1"/>
    <property type="molecule type" value="Genomic_DNA"/>
</dbReference>
<dbReference type="RefSeq" id="WP_163146373.1">
    <property type="nucleotide sequence ID" value="NZ_CP044456.1"/>
</dbReference>
<reference evidence="1 2" key="1">
    <citation type="submission" date="2019-09" db="EMBL/GenBank/DDBJ databases">
        <title>Non-baumannii Acinetobacter spp. carrying blaNDM-1 isolated in China.</title>
        <authorList>
            <person name="Cui C."/>
            <person name="Chen C."/>
            <person name="Sun J."/>
            <person name="Liu Y."/>
        </authorList>
    </citation>
    <scope>NUCLEOTIDE SEQUENCE [LARGE SCALE GENOMIC DNA]</scope>
    <source>
        <strain evidence="1 2">B18</strain>
        <plasmid evidence="2">pb18-1</plasmid>
    </source>
</reference>
<keyword evidence="1" id="KW-0614">Plasmid</keyword>
<evidence type="ECO:0000313" key="1">
    <source>
        <dbReference type="EMBL" id="QIC71715.1"/>
    </source>
</evidence>
<organism evidence="1 2">
    <name type="scientific">Acinetobacter indicus</name>
    <dbReference type="NCBI Taxonomy" id="756892"/>
    <lineage>
        <taxon>Bacteria</taxon>
        <taxon>Pseudomonadati</taxon>
        <taxon>Pseudomonadota</taxon>
        <taxon>Gammaproteobacteria</taxon>
        <taxon>Moraxellales</taxon>
        <taxon>Moraxellaceae</taxon>
        <taxon>Acinetobacter</taxon>
    </lineage>
</organism>
<dbReference type="Proteomes" id="UP000503440">
    <property type="component" value="Plasmid pB18-1"/>
</dbReference>
<proteinExistence type="predicted"/>
<sequence>MNRYFLLEGEVNRIDDTPSIKLLLKKIKIDIDFLNELDQFLLKLETQNIADPQFWKKKSHDTLMASKRCYYNIRELIEQYENFDTHSHICTHFMQLKKKLTTEIITAGFCDTEMSTGLVETRDTIELFLDSNGAKKTEIIIEEYKKLNIQINNEILKKIKSCEILLSKLTDLHFHLMNIAISRTL</sequence>
<name>A0A6C0Y7L5_9GAMM</name>
<evidence type="ECO:0000313" key="2">
    <source>
        <dbReference type="Proteomes" id="UP000503440"/>
    </source>
</evidence>
<protein>
    <submittedName>
        <fullName evidence="1">Uncharacterized protein</fullName>
    </submittedName>
</protein>
<dbReference type="AlphaFoldDB" id="A0A6C0Y7L5"/>
<gene>
    <name evidence="1" type="ORF">FSC09_15070</name>
</gene>
<geneLocation type="plasmid" evidence="2">
    <name>pb18-1</name>
</geneLocation>